<feature type="transmembrane region" description="Helical" evidence="15">
    <location>
        <begin position="195"/>
        <end position="218"/>
    </location>
</feature>
<evidence type="ECO:0000256" key="13">
    <source>
        <dbReference type="ARBA" id="ARBA00023688"/>
    </source>
</evidence>
<dbReference type="GO" id="GO:0030497">
    <property type="term" value="P:fatty acid elongation"/>
    <property type="evidence" value="ECO:0007669"/>
    <property type="project" value="TreeGrafter"/>
</dbReference>
<comment type="catalytic activity">
    <reaction evidence="14">
        <text>a very-long-chain (3R)-3-hydroxyacyl-CoA = a very-long-chain (2E)-enoyl-CoA + H2O</text>
        <dbReference type="Rhea" id="RHEA:45812"/>
        <dbReference type="ChEBI" id="CHEBI:15377"/>
        <dbReference type="ChEBI" id="CHEBI:83728"/>
        <dbReference type="ChEBI" id="CHEBI:85440"/>
        <dbReference type="EC" id="4.2.1.134"/>
    </reaction>
    <physiologicalReaction direction="left-to-right" evidence="14">
        <dbReference type="Rhea" id="RHEA:45813"/>
    </physiologicalReaction>
</comment>
<dbReference type="UniPathway" id="UPA00094"/>
<accession>A0A8B9KDL7</accession>
<comment type="caution">
    <text evidence="15">Lacks conserved residue(s) required for the propagation of feature annotation.</text>
</comment>
<comment type="similarity">
    <text evidence="3 15">Belongs to the very long-chain fatty acids dehydratase HACD family.</text>
</comment>
<dbReference type="GO" id="GO:0005789">
    <property type="term" value="C:endoplasmic reticulum membrane"/>
    <property type="evidence" value="ECO:0007669"/>
    <property type="project" value="UniProtKB-SubCell"/>
</dbReference>
<keyword evidence="5 15" id="KW-0444">Lipid biosynthesis</keyword>
<dbReference type="GO" id="GO:0042761">
    <property type="term" value="P:very long-chain fatty acid biosynthetic process"/>
    <property type="evidence" value="ECO:0007669"/>
    <property type="project" value="TreeGrafter"/>
</dbReference>
<evidence type="ECO:0000256" key="2">
    <source>
        <dbReference type="ARBA" id="ARBA00005194"/>
    </source>
</evidence>
<evidence type="ECO:0000256" key="9">
    <source>
        <dbReference type="ARBA" id="ARBA00023098"/>
    </source>
</evidence>
<evidence type="ECO:0000256" key="5">
    <source>
        <dbReference type="ARBA" id="ARBA00022516"/>
    </source>
</evidence>
<keyword evidence="11 15" id="KW-0275">Fatty acid biosynthesis</keyword>
<evidence type="ECO:0000256" key="1">
    <source>
        <dbReference type="ARBA" id="ARBA00004141"/>
    </source>
</evidence>
<name>A0A8B9KDL7_ASTMX</name>
<dbReference type="PANTHER" id="PTHR11035:SF16">
    <property type="entry name" value="VERY-LONG-CHAIN (3R)-3-HYDROXYACYL-COA DEHYDRATASE 4"/>
    <property type="match status" value="1"/>
</dbReference>
<evidence type="ECO:0000313" key="17">
    <source>
        <dbReference type="Proteomes" id="UP000694621"/>
    </source>
</evidence>
<evidence type="ECO:0000256" key="15">
    <source>
        <dbReference type="RuleBase" id="RU363109"/>
    </source>
</evidence>
<evidence type="ECO:0000256" key="8">
    <source>
        <dbReference type="ARBA" id="ARBA00022989"/>
    </source>
</evidence>
<comment type="subcellular location">
    <subcellularLocation>
        <location evidence="15">Endoplasmic reticulum membrane</location>
        <topology evidence="15">Multi-pass membrane protein</topology>
    </subcellularLocation>
    <subcellularLocation>
        <location evidence="1">Membrane</location>
        <topology evidence="1">Multi-pass membrane protein</topology>
    </subcellularLocation>
</comment>
<sequence length="278" mass="31302">MCVYVCVCVCLGKPSTGPALLTSAGDSEGSSQSDSLLFSSEMQDPDHSSSPGARDLRSSIGLAYLFSYNLLQFCGHTWTFANMSARFLSFGGDALAGTFYFVGVMMCGCQLLSILELFHIADGLEESRLLPRFVQVMQRNFLLFLIISQEEFQSQTVVCVLFYLWNMLDLIRYPYKLLRLISTPTFNMLWVRHTFFIPVYILSVIAEGVSILLALPYYETQGTYSVQLEAPVSVYVHFPYVLMAYLPLLAAGSGVTVRILLEERRQTLESWNQKMKIS</sequence>
<dbReference type="GO" id="GO:0030148">
    <property type="term" value="P:sphingolipid biosynthetic process"/>
    <property type="evidence" value="ECO:0007669"/>
    <property type="project" value="TreeGrafter"/>
</dbReference>
<dbReference type="Proteomes" id="UP000694621">
    <property type="component" value="Unplaced"/>
</dbReference>
<keyword evidence="15" id="KW-0256">Endoplasmic reticulum</keyword>
<evidence type="ECO:0000256" key="6">
    <source>
        <dbReference type="ARBA" id="ARBA00022692"/>
    </source>
</evidence>
<evidence type="ECO:0000256" key="4">
    <source>
        <dbReference type="ARBA" id="ARBA00013122"/>
    </source>
</evidence>
<comment type="function">
    <text evidence="15">Catalyzes the third of the four reactions of the long-chain fatty acids elongation cycle. This endoplasmic reticulum-bound enzymatic process, allows the addition of two carbons to the chain of long- and very long-chain fatty acids/VLCFAs per cycle. This enzyme catalyzes the dehydration of the 3-hydroxyacyl-CoA intermediate into trans-2,3-enoyl-CoA, within each cycle of fatty acid elongation. Thereby, it participates to the production of VLCFAs of different chain lengths that are involved in multiple biological processes as precursors of membrane lipids and lipid mediators.</text>
</comment>
<feature type="transmembrane region" description="Helical" evidence="15">
    <location>
        <begin position="238"/>
        <end position="261"/>
    </location>
</feature>
<evidence type="ECO:0000256" key="10">
    <source>
        <dbReference type="ARBA" id="ARBA00023136"/>
    </source>
</evidence>
<evidence type="ECO:0000256" key="7">
    <source>
        <dbReference type="ARBA" id="ARBA00022832"/>
    </source>
</evidence>
<evidence type="ECO:0000313" key="16">
    <source>
        <dbReference type="Ensembl" id="ENSAMXP00005034235.1"/>
    </source>
</evidence>
<feature type="transmembrane region" description="Helical" evidence="15">
    <location>
        <begin position="98"/>
        <end position="118"/>
    </location>
</feature>
<keyword evidence="12 15" id="KW-0456">Lyase</keyword>
<dbReference type="OrthoDB" id="46988at2759"/>
<protein>
    <recommendedName>
        <fullName evidence="4 15">Very-long-chain (3R)-3-hydroxyacyl-CoA dehydratase</fullName>
        <ecNumber evidence="4 15">4.2.1.134</ecNumber>
    </recommendedName>
</protein>
<dbReference type="Ensembl" id="ENSAMXT00005037370.1">
    <property type="protein sequence ID" value="ENSAMXP00005034235.1"/>
    <property type="gene ID" value="ENSAMXG00005016512.1"/>
</dbReference>
<organism evidence="16 17">
    <name type="scientific">Astyanax mexicanus</name>
    <name type="common">Blind cave fish</name>
    <name type="synonym">Astyanax fasciatus mexicanus</name>
    <dbReference type="NCBI Taxonomy" id="7994"/>
    <lineage>
        <taxon>Eukaryota</taxon>
        <taxon>Metazoa</taxon>
        <taxon>Chordata</taxon>
        <taxon>Craniata</taxon>
        <taxon>Vertebrata</taxon>
        <taxon>Euteleostomi</taxon>
        <taxon>Actinopterygii</taxon>
        <taxon>Neopterygii</taxon>
        <taxon>Teleostei</taxon>
        <taxon>Ostariophysi</taxon>
        <taxon>Characiformes</taxon>
        <taxon>Characoidei</taxon>
        <taxon>Acestrorhamphidae</taxon>
        <taxon>Acestrorhamphinae</taxon>
        <taxon>Astyanax</taxon>
    </lineage>
</organism>
<feature type="transmembrane region" description="Helical" evidence="15">
    <location>
        <begin position="60"/>
        <end position="78"/>
    </location>
</feature>
<dbReference type="GO" id="GO:0102158">
    <property type="term" value="F:very-long-chain (3R)-3-hydroxyacyl-CoA dehydratase activity"/>
    <property type="evidence" value="ECO:0007669"/>
    <property type="project" value="UniProtKB-EC"/>
</dbReference>
<keyword evidence="6 15" id="KW-0812">Transmembrane</keyword>
<evidence type="ECO:0000256" key="14">
    <source>
        <dbReference type="ARBA" id="ARBA00023727"/>
    </source>
</evidence>
<dbReference type="Pfam" id="PF04387">
    <property type="entry name" value="PTPLA"/>
    <property type="match status" value="1"/>
</dbReference>
<dbReference type="EC" id="4.2.1.134" evidence="4 15"/>
<comment type="pathway">
    <text evidence="2 15">Lipid metabolism; fatty acid biosynthesis.</text>
</comment>
<reference evidence="16" key="1">
    <citation type="submission" date="2025-08" db="UniProtKB">
        <authorList>
            <consortium name="Ensembl"/>
        </authorList>
    </citation>
    <scope>IDENTIFICATION</scope>
</reference>
<evidence type="ECO:0000256" key="11">
    <source>
        <dbReference type="ARBA" id="ARBA00023160"/>
    </source>
</evidence>
<evidence type="ECO:0000256" key="12">
    <source>
        <dbReference type="ARBA" id="ARBA00023239"/>
    </source>
</evidence>
<keyword evidence="9 15" id="KW-0443">Lipid metabolism</keyword>
<dbReference type="PANTHER" id="PTHR11035">
    <property type="entry name" value="VERY-LONG-CHAIN (3R)-3-HYDROXYACYL-COA DEHYDRATASE"/>
    <property type="match status" value="1"/>
</dbReference>
<keyword evidence="8 15" id="KW-1133">Transmembrane helix</keyword>
<comment type="catalytic activity">
    <reaction evidence="13">
        <text>(3R)-hydroxyhexadecanoyl-CoA = (2E)-hexadecenoyl-CoA + H2O</text>
        <dbReference type="Rhea" id="RHEA:39159"/>
        <dbReference type="ChEBI" id="CHEBI:15377"/>
        <dbReference type="ChEBI" id="CHEBI:61526"/>
        <dbReference type="ChEBI" id="CHEBI:74278"/>
    </reaction>
    <physiologicalReaction direction="left-to-right" evidence="13">
        <dbReference type="Rhea" id="RHEA:39160"/>
    </physiologicalReaction>
</comment>
<proteinExistence type="inferred from homology"/>
<evidence type="ECO:0000256" key="3">
    <source>
        <dbReference type="ARBA" id="ARBA00007811"/>
    </source>
</evidence>
<dbReference type="AlphaFoldDB" id="A0A8B9KDL7"/>
<dbReference type="InterPro" id="IPR007482">
    <property type="entry name" value="Tyr_Pase-like_PTPLA"/>
</dbReference>
<keyword evidence="10 15" id="KW-0472">Membrane</keyword>
<keyword evidence="7 15" id="KW-0276">Fatty acid metabolism</keyword>